<feature type="compositionally biased region" description="Low complexity" evidence="1">
    <location>
        <begin position="82"/>
        <end position="123"/>
    </location>
</feature>
<proteinExistence type="predicted"/>
<reference evidence="3" key="1">
    <citation type="journal article" date="2018" name="Nat. Microbiol.">
        <title>Leveraging single-cell genomics to expand the fungal tree of life.</title>
        <authorList>
            <person name="Ahrendt S.R."/>
            <person name="Quandt C.A."/>
            <person name="Ciobanu D."/>
            <person name="Clum A."/>
            <person name="Salamov A."/>
            <person name="Andreopoulos B."/>
            <person name="Cheng J.F."/>
            <person name="Woyke T."/>
            <person name="Pelin A."/>
            <person name="Henrissat B."/>
            <person name="Reynolds N.K."/>
            <person name="Benny G.L."/>
            <person name="Smith M.E."/>
            <person name="James T.Y."/>
            <person name="Grigoriev I.V."/>
        </authorList>
    </citation>
    <scope>NUCLEOTIDE SEQUENCE [LARGE SCALE GENOMIC DNA]</scope>
    <source>
        <strain evidence="3">RSA 468</strain>
    </source>
</reference>
<evidence type="ECO:0000313" key="2">
    <source>
        <dbReference type="EMBL" id="RKP37027.1"/>
    </source>
</evidence>
<feature type="region of interest" description="Disordered" evidence="1">
    <location>
        <begin position="82"/>
        <end position="166"/>
    </location>
</feature>
<accession>A0A4P9ZU30</accession>
<keyword evidence="3" id="KW-1185">Reference proteome</keyword>
<organism evidence="2 3">
    <name type="scientific">Dimargaris cristalligena</name>
    <dbReference type="NCBI Taxonomy" id="215637"/>
    <lineage>
        <taxon>Eukaryota</taxon>
        <taxon>Fungi</taxon>
        <taxon>Fungi incertae sedis</taxon>
        <taxon>Zoopagomycota</taxon>
        <taxon>Kickxellomycotina</taxon>
        <taxon>Dimargaritomycetes</taxon>
        <taxon>Dimargaritales</taxon>
        <taxon>Dimargaritaceae</taxon>
        <taxon>Dimargaris</taxon>
    </lineage>
</organism>
<feature type="region of interest" description="Disordered" evidence="1">
    <location>
        <begin position="21"/>
        <end position="69"/>
    </location>
</feature>
<evidence type="ECO:0000313" key="3">
    <source>
        <dbReference type="Proteomes" id="UP000268162"/>
    </source>
</evidence>
<dbReference type="Proteomes" id="UP000268162">
    <property type="component" value="Unassembled WGS sequence"/>
</dbReference>
<protein>
    <submittedName>
        <fullName evidence="2">Uncharacterized protein</fullName>
    </submittedName>
</protein>
<name>A0A4P9ZU30_9FUNG</name>
<gene>
    <name evidence="2" type="ORF">BJ085DRAFT_31339</name>
</gene>
<feature type="compositionally biased region" description="Polar residues" evidence="1">
    <location>
        <begin position="53"/>
        <end position="69"/>
    </location>
</feature>
<dbReference type="AlphaFoldDB" id="A0A4P9ZU30"/>
<dbReference type="EMBL" id="ML002555">
    <property type="protein sequence ID" value="RKP37027.1"/>
    <property type="molecule type" value="Genomic_DNA"/>
</dbReference>
<sequence length="269" mass="29561">MKPSSKFGLLGLAIASLPNMTDISLDNSLPPLYPTLDPRQRYTTPVDSHPQPAFTSPSSSAPRSDVTLPSFSETFGQFIIPSSSEKPASSLSSSTGSQTPPSPESPSFSPLTLSPSPPASSMAMDIDPTDSVSSYSYSSPSSSQQWYCSQQQQQQPPSPPTTPRSRATVPMTVAQYMETRQVHTYDALEYVLTTDADYRRELLDTMSTRASIWRQPMWHTIYDLAPTVLDRVVARLEAYYPSPVIPVVKPDQDFHQALKLVIKNLIIAS</sequence>
<evidence type="ECO:0000256" key="1">
    <source>
        <dbReference type="SAM" id="MobiDB-lite"/>
    </source>
</evidence>
<feature type="compositionally biased region" description="Low complexity" evidence="1">
    <location>
        <begin position="131"/>
        <end position="155"/>
    </location>
</feature>
<dbReference type="STRING" id="215637.A0A4P9ZU30"/>